<organism evidence="3">
    <name type="scientific">Caenorhabditis brenneri</name>
    <name type="common">Nematode worm</name>
    <dbReference type="NCBI Taxonomy" id="135651"/>
    <lineage>
        <taxon>Eukaryota</taxon>
        <taxon>Metazoa</taxon>
        <taxon>Ecdysozoa</taxon>
        <taxon>Nematoda</taxon>
        <taxon>Chromadorea</taxon>
        <taxon>Rhabditida</taxon>
        <taxon>Rhabditina</taxon>
        <taxon>Rhabditomorpha</taxon>
        <taxon>Rhabditoidea</taxon>
        <taxon>Rhabditidae</taxon>
        <taxon>Peloderinae</taxon>
        <taxon>Caenorhabditis</taxon>
    </lineage>
</organism>
<keyword evidence="3" id="KW-1185">Reference proteome</keyword>
<accession>G0PFC7</accession>
<dbReference type="HOGENOM" id="CLU_998291_0_0_1"/>
<name>G0PFC7_CAEBE</name>
<evidence type="ECO:0000313" key="3">
    <source>
        <dbReference type="Proteomes" id="UP000008068"/>
    </source>
</evidence>
<sequence length="279" mass="31971">MPDHIGPQHDTSSSKRPQAQANLSLKGSDALLKQEHILVHPGIPICRAHSDYVNDLLTSIHGPSSKKQKESTSSEDEESDCSSFGDKTYKEPSSRSKPELAKYFSLFAKEAGESRICTKSPWKELKPKTQEKKARSAKNLFYTMIGIMVPDGVEEFKEMVERKTFMKTEWTTDSSDGFKSVMNQIALQFYAAENRRSKLIVLSLAANSVSYLDVVKYIPDLRYQIFIFEKTVNLFYSRHMYQSAKVSGRRRKIEDSEKDKKLQRYDPEAVQAFIEFITR</sequence>
<dbReference type="Proteomes" id="UP000008068">
    <property type="component" value="Unassembled WGS sequence"/>
</dbReference>
<evidence type="ECO:0000313" key="2">
    <source>
        <dbReference type="EMBL" id="EGT53743.1"/>
    </source>
</evidence>
<feature type="region of interest" description="Disordered" evidence="1">
    <location>
        <begin position="1"/>
        <end position="27"/>
    </location>
</feature>
<dbReference type="eggNOG" id="ENOG502QS0X">
    <property type="taxonomic scope" value="Eukaryota"/>
</dbReference>
<evidence type="ECO:0000256" key="1">
    <source>
        <dbReference type="SAM" id="MobiDB-lite"/>
    </source>
</evidence>
<proteinExistence type="predicted"/>
<feature type="region of interest" description="Disordered" evidence="1">
    <location>
        <begin position="59"/>
        <end position="94"/>
    </location>
</feature>
<dbReference type="InParanoid" id="G0PFC7"/>
<gene>
    <name evidence="2" type="ORF">CAEBREN_30064</name>
</gene>
<feature type="compositionally biased region" description="Polar residues" evidence="1">
    <location>
        <begin position="9"/>
        <end position="25"/>
    </location>
</feature>
<dbReference type="OrthoDB" id="6146547at2759"/>
<protein>
    <submittedName>
        <fullName evidence="2">Uncharacterized protein</fullName>
    </submittedName>
</protein>
<dbReference type="STRING" id="135651.G0PFC7"/>
<reference evidence="3" key="1">
    <citation type="submission" date="2011-07" db="EMBL/GenBank/DDBJ databases">
        <authorList>
            <consortium name="Caenorhabditis brenneri Sequencing and Analysis Consortium"/>
            <person name="Wilson R.K."/>
        </authorList>
    </citation>
    <scope>NUCLEOTIDE SEQUENCE [LARGE SCALE GENOMIC DNA]</scope>
    <source>
        <strain evidence="3">PB2801</strain>
    </source>
</reference>
<dbReference type="EMBL" id="GL380356">
    <property type="protein sequence ID" value="EGT53743.1"/>
    <property type="molecule type" value="Genomic_DNA"/>
</dbReference>
<dbReference type="AlphaFoldDB" id="G0PFC7"/>